<feature type="compositionally biased region" description="Low complexity" evidence="1">
    <location>
        <begin position="704"/>
        <end position="717"/>
    </location>
</feature>
<dbReference type="VEuPathDB" id="TriTrypDB:LdCL_280016000"/>
<feature type="region of interest" description="Disordered" evidence="1">
    <location>
        <begin position="598"/>
        <end position="659"/>
    </location>
</feature>
<reference evidence="3" key="1">
    <citation type="submission" date="2019-02" db="EMBL/GenBank/DDBJ databases">
        <title>FDA dAtabase for Regulatory Grade micrObial Sequences (FDA-ARGOS): Supporting development and validation of Infectious Disease Dx tests.</title>
        <authorList>
            <person name="Duncan R."/>
            <person name="Fisher C."/>
            <person name="Tallon L."/>
            <person name="Sadzewicz L."/>
            <person name="Sengamalay N."/>
            <person name="Ott S."/>
            <person name="Godinez A."/>
            <person name="Nagaraj S."/>
            <person name="Vavikolanu K."/>
            <person name="Vyas G."/>
            <person name="Nadendla S."/>
            <person name="Aluvathingal J."/>
            <person name="Sichtig H."/>
        </authorList>
    </citation>
    <scope>NUCLEOTIDE SEQUENCE [LARGE SCALE GENOMIC DNA]</scope>
    <source>
        <strain evidence="3">FDAARGOS_360</strain>
    </source>
</reference>
<name>A0A504WXD3_LEIDO</name>
<feature type="compositionally biased region" description="Low complexity" evidence="1">
    <location>
        <begin position="913"/>
        <end position="928"/>
    </location>
</feature>
<dbReference type="EMBL" id="RHLD01000012">
    <property type="protein sequence ID" value="TPP40523.1"/>
    <property type="molecule type" value="Genomic_DNA"/>
</dbReference>
<feature type="region of interest" description="Disordered" evidence="1">
    <location>
        <begin position="50"/>
        <end position="71"/>
    </location>
</feature>
<evidence type="ECO:0000256" key="1">
    <source>
        <dbReference type="SAM" id="MobiDB-lite"/>
    </source>
</evidence>
<dbReference type="VEuPathDB" id="TriTrypDB:LdBPK_281140.1"/>
<sequence>MAGLCHGAEPQHSLHSLQPSPSTALEVSLVQNLKKQIACLEAQLHVMKQQQDTMTRTHRHSNASNHGESARAAATAAAARLISVELTLPHAERIRHKDATASSVTATESDDVAVARMREIPAAYQTERSVLLHNLESLTKDVEGLQSLVLHLGRERDLMAAEVVDFRAALRETKVENESMAAECAATHRLLEKEQALRRAAEESVRQCTTAASLHRSSMTVADAYSQRDYYKLQAERTAEALTLAKARTHALSDALQRERDAAKTLETQLCGALDRISQMKRRDDELARYYQQLSSRFVTISATLRHVLDVVPKAIFQQQRVPSPERAPDGQPQAVDMTMDELRDTLDAWHREAAVEVAKAQQKTEAVIGDALALLETATETITTVTSGLDNGMPVNSDEAAATAPTRCAAARAMVGSEESAIDEDALPVAQTFEEVPRSSSWEAVTPVTHLLPAVPTPTAGAGNAAPSTCSDEKGFKGLVVDAALPVQLYEVSDAAAMSLPPSAAAQKTLATLETPTLNPAAVDHAVEVREVAQSLSEEKSVTEHVAVDSAAPLTSERTAEMTAEKSAAARTAVGIAVGIAVGAPSFSGDALAVPPAAHVASDPDPVPVISSTPPPQDSEDTRPSHPPPPVTSTATAAPAEPPAPTPEGDAGNEKGVLSLPPVSAQQLQLLNARIDAQEAALTEMADCRPLLSSSRENPPPSLLQSLSSSPQQPSSRVDTTWVIARDADNGTPATTVVDGTGSEPRCSFFSSLSFSAWGGAAVSRSNANRSPMTAALLRPFQNLRMWCRNRCGICCGCLGIRGSWLSGFGLSADDLDDGVSIANVPGDVLGDSGVSRGSGYQKDVRNATPTTTLNARIGQGHLHRHYAPPRSRSSEAGWGGGASAASTSPREHPDVVREGCNVPRSDSLDESSVAGSSTPPSSLSFSRQPRRRGECEGGHLVMQRGVLMRMAADGTCTRVSETPAYASGCHSPPPSTHLPGRTNDGRVLQLGQPDPFTDAYSHADSSPAAREIEDTSSSLAVAMALAALEASRKPLQTLEQISAALTMCAPYLPLRVEVEADLNSSTPIPAVGTAAMPAETDSASTTSTAIPALTAVPLYLHVLGPLLPCPNAQALRTLEDILLEDCDGSRLPLCALHCADLDLRRLRMGEDSDDARPAIAAAAQRAQSDAFLDLLLSPTSDAHSSCIVTASQLLTFLRRIVSTRGAQLTTLHFTRCYVAPHDVGQSIPLPLATLQRLRFEHCSLTPAHIAALVALARQQDALASAKFAEARGVGGLSSSRRRSFGILEELQLSGSLTPECISELLDYVEEQQQCSEGCGREVALRLLCVPSSVVRAASAHPFVQANGTYRAELQEHRDGTKHLSVCVGAPSSSWPVPELLPFVGSLSPPGIQSSAPLHHADASSAPVSARFKEVCDLPRTSLRQENATAALLWARKGEFGVKASSVKDLGVEPAEVLCEIQRLQGSRDSTASLDGDAVEVMRASPPEARDFLHRAQRHFDRLRASRIGKKRRLPVADAAPAFAVEKGRELIAHMEDESSLALAANVANTAPWSSESQEHAIGLFASILSPFTLFMLHTTLLNSARARRGAYPDSSTVDLDGIALLGTLVPRCAASCARWGAQLLRHTAGSHFGL</sequence>
<feature type="region of interest" description="Disordered" evidence="1">
    <location>
        <begin position="1"/>
        <end position="20"/>
    </location>
</feature>
<proteinExistence type="predicted"/>
<gene>
    <name evidence="2" type="ORF">CGC20_13540</name>
</gene>
<protein>
    <submittedName>
        <fullName evidence="2">Uncharacterized protein</fullName>
    </submittedName>
</protein>
<dbReference type="VEuPathDB" id="TriTrypDB:LDHU3_28.1380"/>
<feature type="region of interest" description="Disordered" evidence="1">
    <location>
        <begin position="692"/>
        <end position="719"/>
    </location>
</feature>
<accession>A0A504WXD3</accession>
<feature type="region of interest" description="Disordered" evidence="1">
    <location>
        <begin position="833"/>
        <end position="940"/>
    </location>
</feature>
<dbReference type="VEuPathDB" id="TriTrypDB:LDHU3_28.1390"/>
<evidence type="ECO:0000313" key="3">
    <source>
        <dbReference type="Proteomes" id="UP000318821"/>
    </source>
</evidence>
<organism evidence="2 3">
    <name type="scientific">Leishmania donovani</name>
    <dbReference type="NCBI Taxonomy" id="5661"/>
    <lineage>
        <taxon>Eukaryota</taxon>
        <taxon>Discoba</taxon>
        <taxon>Euglenozoa</taxon>
        <taxon>Kinetoplastea</taxon>
        <taxon>Metakinetoplastina</taxon>
        <taxon>Trypanosomatida</taxon>
        <taxon>Trypanosomatidae</taxon>
        <taxon>Leishmaniinae</taxon>
        <taxon>Leishmania</taxon>
    </lineage>
</organism>
<comment type="caution">
    <text evidence="2">The sequence shown here is derived from an EMBL/GenBank/DDBJ whole genome shotgun (WGS) entry which is preliminary data.</text>
</comment>
<evidence type="ECO:0000313" key="2">
    <source>
        <dbReference type="EMBL" id="TPP40523.1"/>
    </source>
</evidence>
<dbReference type="VEuPathDB" id="TriTrypDB:LdCL_280015900"/>
<dbReference type="Proteomes" id="UP000318821">
    <property type="component" value="Unassembled WGS sequence"/>
</dbReference>